<protein>
    <submittedName>
        <fullName evidence="1">Uncharacterized protein</fullName>
    </submittedName>
</protein>
<gene>
    <name evidence="1" type="ORF">MRB53_025769</name>
</gene>
<evidence type="ECO:0000313" key="1">
    <source>
        <dbReference type="EMBL" id="KAJ8632433.1"/>
    </source>
</evidence>
<sequence>MALLLKPSSSLTQTLSSSYSSTPLSTNPNFSAISYPSFHGHGGKQPKLLLSKGAAIQSNTISSSNHHQMVGFLLLFQEFGFNEKEIEGLLERNPVLAYASPKSLRNRLLSLKSVGLVEFAIWRLITRHPDILTAEELDGFLDLVRERLEGIEPRKLERVLIGMEPGFLMGFAEKVELLVEHGVPEEKLGDFINSISLRVFCGREAEEIERLMVFFKQFDFSLILRRPLLLNLDLDTQIIPRIQVFQEELGGEEEAVKILLRKLPRILSYSAEHFQDQIEFWRSIGLSEGEIFKIFLVYPGVVGVSKERKLKPRVEFLKECGLNANDIYRFLSKAPLFLSLSFEDNLSKKLGFLVKLGYKRRTRELAFAMGAVTRTSCENMQLVIGVFLSYGLSTEDVFAMSNRHPQVLQYNHSSLEKKMEYLIEEMGREIGELLAFPAFLGYKLERIKRRYEVKKEARGEGMSLNKLLSVSTETFLKKKSSREEAFELYEVNKV</sequence>
<dbReference type="Proteomes" id="UP001234297">
    <property type="component" value="Chromosome 8"/>
</dbReference>
<dbReference type="EMBL" id="CM056816">
    <property type="protein sequence ID" value="KAJ8632433.1"/>
    <property type="molecule type" value="Genomic_DNA"/>
</dbReference>
<reference evidence="1 2" key="1">
    <citation type="journal article" date="2022" name="Hortic Res">
        <title>A haplotype resolved chromosomal level avocado genome allows analysis of novel avocado genes.</title>
        <authorList>
            <person name="Nath O."/>
            <person name="Fletcher S.J."/>
            <person name="Hayward A."/>
            <person name="Shaw L.M."/>
            <person name="Masouleh A.K."/>
            <person name="Furtado A."/>
            <person name="Henry R.J."/>
            <person name="Mitter N."/>
        </authorList>
    </citation>
    <scope>NUCLEOTIDE SEQUENCE [LARGE SCALE GENOMIC DNA]</scope>
    <source>
        <strain evidence="2">cv. Hass</strain>
    </source>
</reference>
<proteinExistence type="predicted"/>
<organism evidence="1 2">
    <name type="scientific">Persea americana</name>
    <name type="common">Avocado</name>
    <dbReference type="NCBI Taxonomy" id="3435"/>
    <lineage>
        <taxon>Eukaryota</taxon>
        <taxon>Viridiplantae</taxon>
        <taxon>Streptophyta</taxon>
        <taxon>Embryophyta</taxon>
        <taxon>Tracheophyta</taxon>
        <taxon>Spermatophyta</taxon>
        <taxon>Magnoliopsida</taxon>
        <taxon>Magnoliidae</taxon>
        <taxon>Laurales</taxon>
        <taxon>Lauraceae</taxon>
        <taxon>Persea</taxon>
    </lineage>
</organism>
<keyword evidence="2" id="KW-1185">Reference proteome</keyword>
<evidence type="ECO:0000313" key="2">
    <source>
        <dbReference type="Proteomes" id="UP001234297"/>
    </source>
</evidence>
<comment type="caution">
    <text evidence="1">The sequence shown here is derived from an EMBL/GenBank/DDBJ whole genome shotgun (WGS) entry which is preliminary data.</text>
</comment>
<accession>A0ACC2LGX9</accession>
<name>A0ACC2LGX9_PERAE</name>